<dbReference type="InterPro" id="IPR024791">
    <property type="entry name" value="Cyt_c/ubiquinol_Oxase_su3"/>
</dbReference>
<evidence type="ECO:0000313" key="11">
    <source>
        <dbReference type="Proteomes" id="UP000715965"/>
    </source>
</evidence>
<dbReference type="PROSITE" id="PS50253">
    <property type="entry name" value="COX3"/>
    <property type="match status" value="1"/>
</dbReference>
<keyword evidence="11" id="KW-1185">Reference proteome</keyword>
<keyword evidence="3" id="KW-1003">Cell membrane</keyword>
<feature type="transmembrane region" description="Helical" evidence="8">
    <location>
        <begin position="96"/>
        <end position="113"/>
    </location>
</feature>
<keyword evidence="4 7" id="KW-0812">Transmembrane</keyword>
<evidence type="ECO:0000256" key="3">
    <source>
        <dbReference type="ARBA" id="ARBA00022475"/>
    </source>
</evidence>
<gene>
    <name evidence="10" type="ORF">IM725_10010</name>
</gene>
<keyword evidence="5 8" id="KW-1133">Transmembrane helix</keyword>
<dbReference type="Gene3D" id="1.20.120.80">
    <property type="entry name" value="Cytochrome c oxidase, subunit III, four-helix bundle"/>
    <property type="match status" value="1"/>
</dbReference>
<feature type="transmembrane region" description="Helical" evidence="8">
    <location>
        <begin position="64"/>
        <end position="84"/>
    </location>
</feature>
<name>A0ABR9SFB7_9BURK</name>
<feature type="transmembrane region" description="Helical" evidence="8">
    <location>
        <begin position="25"/>
        <end position="48"/>
    </location>
</feature>
<accession>A0ABR9SFB7</accession>
<evidence type="ECO:0000259" key="9">
    <source>
        <dbReference type="PROSITE" id="PS50253"/>
    </source>
</evidence>
<dbReference type="InterPro" id="IPR013833">
    <property type="entry name" value="Cyt_c_oxidase_su3_a-hlx"/>
</dbReference>
<feature type="domain" description="Heme-copper oxidase subunit III family profile" evidence="9">
    <location>
        <begin position="1"/>
        <end position="198"/>
    </location>
</feature>
<comment type="subcellular location">
    <subcellularLocation>
        <location evidence="1 7">Cell membrane</location>
        <topology evidence="1 7">Multi-pass membrane protein</topology>
    </subcellularLocation>
</comment>
<keyword evidence="6 8" id="KW-0472">Membrane</keyword>
<feature type="transmembrane region" description="Helical" evidence="8">
    <location>
        <begin position="170"/>
        <end position="195"/>
    </location>
</feature>
<protein>
    <submittedName>
        <fullName evidence="10">Heme-copper oxidase subunit III</fullName>
    </submittedName>
</protein>
<reference evidence="10 11" key="1">
    <citation type="submission" date="2020-10" db="EMBL/GenBank/DDBJ databases">
        <title>Draft genome of Ramlibacter aquaticus LMG 30558.</title>
        <authorList>
            <person name="Props R."/>
        </authorList>
    </citation>
    <scope>NUCLEOTIDE SEQUENCE [LARGE SCALE GENOMIC DNA]</scope>
    <source>
        <strain evidence="10 11">LMG 30558</strain>
    </source>
</reference>
<dbReference type="InterPro" id="IPR000298">
    <property type="entry name" value="Cyt_c_oxidase-like_su3"/>
</dbReference>
<evidence type="ECO:0000313" key="10">
    <source>
        <dbReference type="EMBL" id="MBE7940904.1"/>
    </source>
</evidence>
<evidence type="ECO:0000256" key="1">
    <source>
        <dbReference type="ARBA" id="ARBA00004651"/>
    </source>
</evidence>
<dbReference type="SUPFAM" id="SSF81452">
    <property type="entry name" value="Cytochrome c oxidase subunit III-like"/>
    <property type="match status" value="1"/>
</dbReference>
<comment type="caution">
    <text evidence="10">The sequence shown here is derived from an EMBL/GenBank/DDBJ whole genome shotgun (WGS) entry which is preliminary data.</text>
</comment>
<organism evidence="10 11">
    <name type="scientific">Ramlibacter aquaticus</name>
    <dbReference type="NCBI Taxonomy" id="2780094"/>
    <lineage>
        <taxon>Bacteria</taxon>
        <taxon>Pseudomonadati</taxon>
        <taxon>Pseudomonadota</taxon>
        <taxon>Betaproteobacteria</taxon>
        <taxon>Burkholderiales</taxon>
        <taxon>Comamonadaceae</taxon>
        <taxon>Ramlibacter</taxon>
    </lineage>
</organism>
<dbReference type="Proteomes" id="UP000715965">
    <property type="component" value="Unassembled WGS sequence"/>
</dbReference>
<evidence type="ECO:0000256" key="4">
    <source>
        <dbReference type="ARBA" id="ARBA00022692"/>
    </source>
</evidence>
<evidence type="ECO:0000256" key="8">
    <source>
        <dbReference type="SAM" id="Phobius"/>
    </source>
</evidence>
<dbReference type="RefSeq" id="WP_193780444.1">
    <property type="nucleotide sequence ID" value="NZ_JADDOJ010000034.1"/>
</dbReference>
<feature type="transmembrane region" description="Helical" evidence="8">
    <location>
        <begin position="133"/>
        <end position="158"/>
    </location>
</feature>
<evidence type="ECO:0000256" key="2">
    <source>
        <dbReference type="ARBA" id="ARBA00010581"/>
    </source>
</evidence>
<evidence type="ECO:0000256" key="7">
    <source>
        <dbReference type="RuleBase" id="RU003376"/>
    </source>
</evidence>
<evidence type="ECO:0000256" key="5">
    <source>
        <dbReference type="ARBA" id="ARBA00022989"/>
    </source>
</evidence>
<evidence type="ECO:0000256" key="6">
    <source>
        <dbReference type="ARBA" id="ARBA00023136"/>
    </source>
</evidence>
<dbReference type="InterPro" id="IPR035973">
    <property type="entry name" value="Cyt_c_oxidase_su3-like_sf"/>
</dbReference>
<dbReference type="Pfam" id="PF00510">
    <property type="entry name" value="COX3"/>
    <property type="match status" value="1"/>
</dbReference>
<dbReference type="EMBL" id="JADDOJ010000034">
    <property type="protein sequence ID" value="MBE7940904.1"/>
    <property type="molecule type" value="Genomic_DNA"/>
</dbReference>
<dbReference type="CDD" id="cd00386">
    <property type="entry name" value="Heme_Cu_Oxidase_III_like"/>
    <property type="match status" value="1"/>
</dbReference>
<comment type="similarity">
    <text evidence="2 7">Belongs to the cytochrome c oxidase subunit 3 family.</text>
</comment>
<dbReference type="PANTHER" id="PTHR11403">
    <property type="entry name" value="CYTOCHROME C OXIDASE SUBUNIT III"/>
    <property type="match status" value="1"/>
</dbReference>
<sequence length="203" mass="22028">MPDAAMDLTQALPVGSKGRLSSGWWGMWCVVATEAALFAYLLFSYFYIASQAPAPWPDGGPPPLGIAGTGTLVIVLASLTVWWGERGIMRGEAGRLRLGLAATLALGVFFIGLQLHEWRGKPFTLSKDAYGSLFFTITGFHMAHVIAGLLGLAVLLVWSLLGNFDRRRHAAISIGAVYWHFVTVVWLVVFASLYLSPYLGLAK</sequence>
<proteinExistence type="inferred from homology"/>
<dbReference type="PANTHER" id="PTHR11403:SF2">
    <property type="entry name" value="CYTOCHROME BO(3) UBIQUINOL OXIDASE SUBUNIT 3"/>
    <property type="match status" value="1"/>
</dbReference>